<dbReference type="InterPro" id="IPR050626">
    <property type="entry name" value="Peptidase_M16"/>
</dbReference>
<dbReference type="GO" id="GO:0046872">
    <property type="term" value="F:metal ion binding"/>
    <property type="evidence" value="ECO:0007669"/>
    <property type="project" value="UniProtKB-KW"/>
</dbReference>
<dbReference type="Pfam" id="PF00675">
    <property type="entry name" value="Peptidase_M16"/>
    <property type="match status" value="1"/>
</dbReference>
<dbReference type="Proteomes" id="UP000030663">
    <property type="component" value="Unassembled WGS sequence"/>
</dbReference>
<keyword evidence="12" id="KW-1185">Reference proteome</keyword>
<evidence type="ECO:0000256" key="2">
    <source>
        <dbReference type="ARBA" id="ARBA00022670"/>
    </source>
</evidence>
<comment type="similarity">
    <text evidence="1">Belongs to the peptidase M16 family.</text>
</comment>
<keyword evidence="3" id="KW-0479">Metal-binding</keyword>
<gene>
    <name evidence="11" type="ORF">FOQG_18745</name>
</gene>
<feature type="domain" description="Peptidase M16 N-terminal" evidence="8">
    <location>
        <begin position="49"/>
        <end position="194"/>
    </location>
</feature>
<dbReference type="Pfam" id="PF16187">
    <property type="entry name" value="Peptidase_M16_M"/>
    <property type="match status" value="1"/>
</dbReference>
<dbReference type="InterPro" id="IPR011765">
    <property type="entry name" value="Pept_M16_N"/>
</dbReference>
<dbReference type="GO" id="GO:0043171">
    <property type="term" value="P:peptide catabolic process"/>
    <property type="evidence" value="ECO:0007669"/>
    <property type="project" value="TreeGrafter"/>
</dbReference>
<dbReference type="GO" id="GO:0005829">
    <property type="term" value="C:cytosol"/>
    <property type="evidence" value="ECO:0007669"/>
    <property type="project" value="TreeGrafter"/>
</dbReference>
<dbReference type="EMBL" id="JH658707">
    <property type="protein sequence ID" value="EXK76516.1"/>
    <property type="molecule type" value="Genomic_DNA"/>
</dbReference>
<evidence type="ECO:0000259" key="9">
    <source>
        <dbReference type="Pfam" id="PF16187"/>
    </source>
</evidence>
<feature type="region of interest" description="Disordered" evidence="7">
    <location>
        <begin position="793"/>
        <end position="820"/>
    </location>
</feature>
<feature type="domain" description="Peptidase M16 middle/third" evidence="9">
    <location>
        <begin position="259"/>
        <end position="529"/>
    </location>
</feature>
<keyword evidence="6" id="KW-0482">Metalloprotease</keyword>
<evidence type="ECO:0000256" key="6">
    <source>
        <dbReference type="ARBA" id="ARBA00023049"/>
    </source>
</evidence>
<dbReference type="AlphaFoldDB" id="X0B431"/>
<organism evidence="11 12">
    <name type="scientific">Fusarium oxysporum f. sp. raphani 54005</name>
    <dbReference type="NCBI Taxonomy" id="1089458"/>
    <lineage>
        <taxon>Eukaryota</taxon>
        <taxon>Fungi</taxon>
        <taxon>Dikarya</taxon>
        <taxon>Ascomycota</taxon>
        <taxon>Pezizomycotina</taxon>
        <taxon>Sordariomycetes</taxon>
        <taxon>Hypocreomycetidae</taxon>
        <taxon>Hypocreales</taxon>
        <taxon>Nectriaceae</taxon>
        <taxon>Fusarium</taxon>
        <taxon>Fusarium oxysporum species complex</taxon>
    </lineage>
</organism>
<dbReference type="FunFam" id="3.30.830.10:FF:000003">
    <property type="entry name" value="Insulin-degrading enzyme"/>
    <property type="match status" value="1"/>
</dbReference>
<name>X0B431_FUSOX</name>
<proteinExistence type="inferred from homology"/>
<dbReference type="GO" id="GO:0051603">
    <property type="term" value="P:proteolysis involved in protein catabolic process"/>
    <property type="evidence" value="ECO:0007669"/>
    <property type="project" value="TreeGrafter"/>
</dbReference>
<dbReference type="InterPro" id="IPR011249">
    <property type="entry name" value="Metalloenz_LuxS/M16"/>
</dbReference>
<evidence type="ECO:0000256" key="1">
    <source>
        <dbReference type="ARBA" id="ARBA00007261"/>
    </source>
</evidence>
<reference evidence="11 12" key="1">
    <citation type="submission" date="2011-11" db="EMBL/GenBank/DDBJ databases">
        <title>The Genome Sequence of Fusarium oxysporum PHW815.</title>
        <authorList>
            <consortium name="The Broad Institute Genome Sequencing Platform"/>
            <person name="Ma L.-J."/>
            <person name="Gale L.R."/>
            <person name="Schwartz D.C."/>
            <person name="Zhou S."/>
            <person name="Corby-Kistler H."/>
            <person name="Young S.K."/>
            <person name="Zeng Q."/>
            <person name="Gargeya S."/>
            <person name="Fitzgerald M."/>
            <person name="Haas B."/>
            <person name="Abouelleil A."/>
            <person name="Alvarado L."/>
            <person name="Arachchi H.M."/>
            <person name="Berlin A."/>
            <person name="Brown A."/>
            <person name="Chapman S.B."/>
            <person name="Chen Z."/>
            <person name="Dunbar C."/>
            <person name="Freedman E."/>
            <person name="Gearin G."/>
            <person name="Goldberg J."/>
            <person name="Griggs A."/>
            <person name="Gujja S."/>
            <person name="Heiman D."/>
            <person name="Howarth C."/>
            <person name="Larson L."/>
            <person name="Lui A."/>
            <person name="MacDonald P.J.P."/>
            <person name="Montmayeur A."/>
            <person name="Murphy C."/>
            <person name="Neiman D."/>
            <person name="Pearson M."/>
            <person name="Priest M."/>
            <person name="Roberts A."/>
            <person name="Saif S."/>
            <person name="Shea T."/>
            <person name="Shenoy N."/>
            <person name="Sisk P."/>
            <person name="Stolte C."/>
            <person name="Sykes S."/>
            <person name="Wortman J."/>
            <person name="Nusbaum C."/>
            <person name="Birren B."/>
        </authorList>
    </citation>
    <scope>NUCLEOTIDE SEQUENCE [LARGE SCALE GENOMIC DNA]</scope>
    <source>
        <strain evidence="11 12">54005</strain>
    </source>
</reference>
<evidence type="ECO:0000256" key="5">
    <source>
        <dbReference type="ARBA" id="ARBA00022833"/>
    </source>
</evidence>
<feature type="compositionally biased region" description="Basic and acidic residues" evidence="7">
    <location>
        <begin position="793"/>
        <end position="808"/>
    </location>
</feature>
<dbReference type="eggNOG" id="KOG0959">
    <property type="taxonomic scope" value="Eukaryota"/>
</dbReference>
<accession>X0B431</accession>
<evidence type="ECO:0000313" key="12">
    <source>
        <dbReference type="Proteomes" id="UP000030663"/>
    </source>
</evidence>
<evidence type="ECO:0000313" key="11">
    <source>
        <dbReference type="EMBL" id="EXK76516.1"/>
    </source>
</evidence>
<dbReference type="InterPro" id="IPR054734">
    <property type="entry name" value="PqqF-like_C_4"/>
</dbReference>
<feature type="domain" description="Coenzyme PQQ synthesis protein F-like C-terminal lobe" evidence="10">
    <location>
        <begin position="638"/>
        <end position="732"/>
    </location>
</feature>
<protein>
    <submittedName>
        <fullName evidence="11">Insulysin</fullName>
    </submittedName>
</protein>
<evidence type="ECO:0000256" key="4">
    <source>
        <dbReference type="ARBA" id="ARBA00022801"/>
    </source>
</evidence>
<keyword evidence="5" id="KW-0862">Zinc</keyword>
<dbReference type="SUPFAM" id="SSF63411">
    <property type="entry name" value="LuxS/MPP-like metallohydrolase"/>
    <property type="match status" value="4"/>
</dbReference>
<dbReference type="PANTHER" id="PTHR43690:SF18">
    <property type="entry name" value="INSULIN-DEGRADING ENZYME-RELATED"/>
    <property type="match status" value="1"/>
</dbReference>
<keyword evidence="4" id="KW-0378">Hydrolase</keyword>
<dbReference type="GO" id="GO:0004222">
    <property type="term" value="F:metalloendopeptidase activity"/>
    <property type="evidence" value="ECO:0007669"/>
    <property type="project" value="TreeGrafter"/>
</dbReference>
<dbReference type="OrthoDB" id="952271at2759"/>
<evidence type="ECO:0000259" key="8">
    <source>
        <dbReference type="Pfam" id="PF00675"/>
    </source>
</evidence>
<evidence type="ECO:0000256" key="7">
    <source>
        <dbReference type="SAM" id="MobiDB-lite"/>
    </source>
</evidence>
<sequence>MPHSECEEDAPTVAGNAHIPVTLVTDSLEKPLQDDRIYRVIRLGNELEVTLVHDPKTDKASAALDVNVGYFSDEPDIPGMAHALLFMGTKKFPIENEYGQYISANAGDSNAYTGPTSTTFFFDISAKPDNDQEPSDTNPSPLREALDRFAQFFIEPLFLAETLDRELKAVDSEHKKNLQDDILRLHQLGKSLSNSEHPFSYFGTGNFDVLKTLPEARGVNVRDKFIEFHARHYSANRMKLVVLGREPLDVLQKWVAEFSAMQKPLPREWLLSGHSRLREFAPDEIQKALATIHPDNFRMTIVSREYPGNWDQKEKWYGTEYRHEKIPDDLMKECKKAYAVSPKDRLSALHLPHKNPFIPEDLKVEKEEVSEPAPKPWILRNDSIARTWWKKDDTFWIPRANVFVSLKTPLIHASAANNVLARLFSDLVHDALEEYSYDADLAGLHYYVKLDARGLLLAVSGYNDKLPVLFEHIVTTMRDMDIKEGRFEILKDSLTREYRNWELASPHGQVGHYLDWLNAPERNFIAPELAAELSSVTLEGVRLFQKQMLGQVFIEVYVHGNMYKEDALKATDVVESILKPRVLPKAQWPILRSLILTKGSNYVFRKTLKDPKNVNHCVETWFYVGSREDRDVRTKTLLLEQMLSEPAFDQLRTKEQLGYIVWRGTRDFKTTCGFRFLIQSEMTAEFLDSRIEAFLMRYADTLEKMSETEFEGHKQSLIVQRLEMFQTLDAESVHHFTQITNEYYDFESAQRDAAQIKLLTKPEVIEFFNQRLNPASTQRARLSIHLQAQVKAEGVDKRQEEAQKKADEEPSPGDAVKTAEEITDVSLYRVGLTASSGARPVKDIHEYEDMNVALEGVSG</sequence>
<evidence type="ECO:0000256" key="3">
    <source>
        <dbReference type="ARBA" id="ARBA00022723"/>
    </source>
</evidence>
<dbReference type="Gene3D" id="3.30.830.10">
    <property type="entry name" value="Metalloenzyme, LuxS/M16 peptidase-like"/>
    <property type="match status" value="3"/>
</dbReference>
<dbReference type="GO" id="GO:0005739">
    <property type="term" value="C:mitochondrion"/>
    <property type="evidence" value="ECO:0007669"/>
    <property type="project" value="TreeGrafter"/>
</dbReference>
<dbReference type="HOGENOM" id="CLU_004639_1_2_1"/>
<dbReference type="FunFam" id="3.30.830.10:FF:000004">
    <property type="entry name" value="Putative insulin-degrading enzyme"/>
    <property type="match status" value="1"/>
</dbReference>
<keyword evidence="2" id="KW-0645">Protease</keyword>
<dbReference type="Pfam" id="PF22456">
    <property type="entry name" value="PqqF-like_C_4"/>
    <property type="match status" value="1"/>
</dbReference>
<dbReference type="InterPro" id="IPR032632">
    <property type="entry name" value="Peptidase_M16_M"/>
</dbReference>
<evidence type="ECO:0000259" key="10">
    <source>
        <dbReference type="Pfam" id="PF22456"/>
    </source>
</evidence>
<dbReference type="PANTHER" id="PTHR43690">
    <property type="entry name" value="NARDILYSIN"/>
    <property type="match status" value="1"/>
</dbReference>